<dbReference type="EMBL" id="CM039437">
    <property type="protein sequence ID" value="KAI4306543.1"/>
    <property type="molecule type" value="Genomic_DNA"/>
</dbReference>
<name>A0ACB9LAI0_BAUVA</name>
<keyword evidence="2" id="KW-1185">Reference proteome</keyword>
<organism evidence="1 2">
    <name type="scientific">Bauhinia variegata</name>
    <name type="common">Purple orchid tree</name>
    <name type="synonym">Phanera variegata</name>
    <dbReference type="NCBI Taxonomy" id="167791"/>
    <lineage>
        <taxon>Eukaryota</taxon>
        <taxon>Viridiplantae</taxon>
        <taxon>Streptophyta</taxon>
        <taxon>Embryophyta</taxon>
        <taxon>Tracheophyta</taxon>
        <taxon>Spermatophyta</taxon>
        <taxon>Magnoliopsida</taxon>
        <taxon>eudicotyledons</taxon>
        <taxon>Gunneridae</taxon>
        <taxon>Pentapetalae</taxon>
        <taxon>rosids</taxon>
        <taxon>fabids</taxon>
        <taxon>Fabales</taxon>
        <taxon>Fabaceae</taxon>
        <taxon>Cercidoideae</taxon>
        <taxon>Cercideae</taxon>
        <taxon>Bauhiniinae</taxon>
        <taxon>Bauhinia</taxon>
    </lineage>
</organism>
<sequence length="84" mass="9390">MGSREPKPRFVLVLIIAVTFLASLMFQEIAATSRLRSKGECSSSIACHLRAALRLQNKHDLEMEDYDHDSYRKYGNVPSPGAGH</sequence>
<accession>A0ACB9LAI0</accession>
<comment type="caution">
    <text evidence="1">The sequence shown here is derived from an EMBL/GenBank/DDBJ whole genome shotgun (WGS) entry which is preliminary data.</text>
</comment>
<proteinExistence type="predicted"/>
<reference evidence="1 2" key="1">
    <citation type="journal article" date="2022" name="DNA Res.">
        <title>Chromosomal-level genome assembly of the orchid tree Bauhinia variegata (Leguminosae; Cercidoideae) supports the allotetraploid origin hypothesis of Bauhinia.</title>
        <authorList>
            <person name="Zhong Y."/>
            <person name="Chen Y."/>
            <person name="Zheng D."/>
            <person name="Pang J."/>
            <person name="Liu Y."/>
            <person name="Luo S."/>
            <person name="Meng S."/>
            <person name="Qian L."/>
            <person name="Wei D."/>
            <person name="Dai S."/>
            <person name="Zhou R."/>
        </authorList>
    </citation>
    <scope>NUCLEOTIDE SEQUENCE [LARGE SCALE GENOMIC DNA]</scope>
    <source>
        <strain evidence="1">BV-YZ2020</strain>
    </source>
</reference>
<evidence type="ECO:0000313" key="1">
    <source>
        <dbReference type="EMBL" id="KAI4306543.1"/>
    </source>
</evidence>
<protein>
    <submittedName>
        <fullName evidence="1">Uncharacterized protein</fullName>
    </submittedName>
</protein>
<dbReference type="Proteomes" id="UP000828941">
    <property type="component" value="Chromosome 12"/>
</dbReference>
<evidence type="ECO:0000313" key="2">
    <source>
        <dbReference type="Proteomes" id="UP000828941"/>
    </source>
</evidence>
<gene>
    <name evidence="1" type="ORF">L6164_029813</name>
</gene>